<dbReference type="EMBL" id="KQ947432">
    <property type="protein sequence ID" value="KUJ09386.1"/>
    <property type="molecule type" value="Genomic_DNA"/>
</dbReference>
<dbReference type="GeneID" id="28830389"/>
<reference evidence="2 3" key="1">
    <citation type="submission" date="2015-10" db="EMBL/GenBank/DDBJ databases">
        <title>Full genome of DAOMC 229536 Phialocephala scopiformis, a fungal endophyte of spruce producing the potent anti-insectan compound rugulosin.</title>
        <authorList>
            <consortium name="DOE Joint Genome Institute"/>
            <person name="Walker A.K."/>
            <person name="Frasz S.L."/>
            <person name="Seifert K.A."/>
            <person name="Miller J.D."/>
            <person name="Mondo S.J."/>
            <person name="Labutti K."/>
            <person name="Lipzen A."/>
            <person name="Dockter R."/>
            <person name="Kennedy M."/>
            <person name="Grigoriev I.V."/>
            <person name="Spatafora J.W."/>
        </authorList>
    </citation>
    <scope>NUCLEOTIDE SEQUENCE [LARGE SCALE GENOMIC DNA]</scope>
    <source>
        <strain evidence="2 3">CBS 120377</strain>
    </source>
</reference>
<proteinExistence type="predicted"/>
<sequence length="98" mass="11124">MASSIIERFDKLSLVADGQNHADSARTILATVYPRPGKTERIIELYQPILKDGATKEPGTIQFQLFVDINPETGNEEIFTIEKFKNLEALDCISRERR</sequence>
<dbReference type="OrthoDB" id="10011777at2759"/>
<dbReference type="Gene3D" id="3.30.70.100">
    <property type="match status" value="1"/>
</dbReference>
<dbReference type="KEGG" id="psco:LY89DRAFT_741101"/>
<accession>A0A132BAG4</accession>
<keyword evidence="3" id="KW-1185">Reference proteome</keyword>
<protein>
    <recommendedName>
        <fullName evidence="1">ABM domain-containing protein</fullName>
    </recommendedName>
</protein>
<evidence type="ECO:0000313" key="2">
    <source>
        <dbReference type="EMBL" id="KUJ09386.1"/>
    </source>
</evidence>
<feature type="domain" description="ABM" evidence="1">
    <location>
        <begin position="27"/>
        <end position="91"/>
    </location>
</feature>
<evidence type="ECO:0000259" key="1">
    <source>
        <dbReference type="Pfam" id="PF03992"/>
    </source>
</evidence>
<dbReference type="Proteomes" id="UP000070700">
    <property type="component" value="Unassembled WGS sequence"/>
</dbReference>
<organism evidence="2 3">
    <name type="scientific">Mollisia scopiformis</name>
    <name type="common">Conifer needle endophyte fungus</name>
    <name type="synonym">Phialocephala scopiformis</name>
    <dbReference type="NCBI Taxonomy" id="149040"/>
    <lineage>
        <taxon>Eukaryota</taxon>
        <taxon>Fungi</taxon>
        <taxon>Dikarya</taxon>
        <taxon>Ascomycota</taxon>
        <taxon>Pezizomycotina</taxon>
        <taxon>Leotiomycetes</taxon>
        <taxon>Helotiales</taxon>
        <taxon>Mollisiaceae</taxon>
        <taxon>Mollisia</taxon>
    </lineage>
</organism>
<dbReference type="InterPro" id="IPR011008">
    <property type="entry name" value="Dimeric_a/b-barrel"/>
</dbReference>
<dbReference type="InParanoid" id="A0A132BAG4"/>
<dbReference type="InterPro" id="IPR007138">
    <property type="entry name" value="ABM_dom"/>
</dbReference>
<dbReference type="SUPFAM" id="SSF54909">
    <property type="entry name" value="Dimeric alpha+beta barrel"/>
    <property type="match status" value="1"/>
</dbReference>
<dbReference type="RefSeq" id="XP_018063741.1">
    <property type="nucleotide sequence ID" value="XM_018220663.1"/>
</dbReference>
<dbReference type="Pfam" id="PF03992">
    <property type="entry name" value="ABM"/>
    <property type="match status" value="1"/>
</dbReference>
<evidence type="ECO:0000313" key="3">
    <source>
        <dbReference type="Proteomes" id="UP000070700"/>
    </source>
</evidence>
<name>A0A132BAG4_MOLSC</name>
<dbReference type="AlphaFoldDB" id="A0A132BAG4"/>
<gene>
    <name evidence="2" type="ORF">LY89DRAFT_741101</name>
</gene>